<evidence type="ECO:0000313" key="1">
    <source>
        <dbReference type="EMBL" id="CEN47826.1"/>
    </source>
</evidence>
<dbReference type="Proteomes" id="UP000045051">
    <property type="component" value="Unassembled WGS sequence"/>
</dbReference>
<accession>A0A0B7I796</accession>
<gene>
    <name evidence="1" type="ORF">CCAND38_490012</name>
</gene>
<proteinExistence type="predicted"/>
<protein>
    <submittedName>
        <fullName evidence="1">Uncharacterized protein</fullName>
    </submittedName>
</protein>
<evidence type="ECO:0000313" key="2">
    <source>
        <dbReference type="Proteomes" id="UP000045051"/>
    </source>
</evidence>
<keyword evidence="2" id="KW-1185">Reference proteome</keyword>
<dbReference type="EMBL" id="CDOI01000161">
    <property type="protein sequence ID" value="CEN47826.1"/>
    <property type="molecule type" value="Genomic_DNA"/>
</dbReference>
<name>A0A0B7I796_9FLAO</name>
<reference evidence="1 2" key="1">
    <citation type="submission" date="2015-01" db="EMBL/GenBank/DDBJ databases">
        <authorList>
            <person name="Xiang T."/>
            <person name="Song Y."/>
            <person name="Huang L."/>
            <person name="Wang B."/>
            <person name="Wu P."/>
        </authorList>
    </citation>
    <scope>NUCLEOTIDE SEQUENCE [LARGE SCALE GENOMIC DNA]</scope>
    <source>
        <strain evidence="1 2">CcD38</strain>
    </source>
</reference>
<organism evidence="1 2">
    <name type="scientific">Capnocytophaga canis</name>
    <dbReference type="NCBI Taxonomy" id="1848903"/>
    <lineage>
        <taxon>Bacteria</taxon>
        <taxon>Pseudomonadati</taxon>
        <taxon>Bacteroidota</taxon>
        <taxon>Flavobacteriia</taxon>
        <taxon>Flavobacteriales</taxon>
        <taxon>Flavobacteriaceae</taxon>
        <taxon>Capnocytophaga</taxon>
    </lineage>
</organism>
<dbReference type="AlphaFoldDB" id="A0A0B7I796"/>
<sequence>MKYISTWFFIFLKINKKENNGCRYSTYNGFYFDSENKTLTYCWGSDLQDLFGGYAYLFEIQKTFGSSSAYSFGS</sequence>